<evidence type="ECO:0000313" key="2">
    <source>
        <dbReference type="Proteomes" id="UP001183390"/>
    </source>
</evidence>
<organism evidence="1 2">
    <name type="scientific">Nocardiopsis lambiniae</name>
    <dbReference type="NCBI Taxonomy" id="3075539"/>
    <lineage>
        <taxon>Bacteria</taxon>
        <taxon>Bacillati</taxon>
        <taxon>Actinomycetota</taxon>
        <taxon>Actinomycetes</taxon>
        <taxon>Streptosporangiales</taxon>
        <taxon>Nocardiopsidaceae</taxon>
        <taxon>Nocardiopsis</taxon>
    </lineage>
</organism>
<dbReference type="EMBL" id="JAVREP010000009">
    <property type="protein sequence ID" value="MDT0329806.1"/>
    <property type="molecule type" value="Genomic_DNA"/>
</dbReference>
<evidence type="ECO:0000313" key="1">
    <source>
        <dbReference type="EMBL" id="MDT0329806.1"/>
    </source>
</evidence>
<name>A0ABU2MAV7_9ACTN</name>
<gene>
    <name evidence="1" type="ORF">RM479_15435</name>
</gene>
<comment type="caution">
    <text evidence="1">The sequence shown here is derived from an EMBL/GenBank/DDBJ whole genome shotgun (WGS) entry which is preliminary data.</text>
</comment>
<dbReference type="Proteomes" id="UP001183390">
    <property type="component" value="Unassembled WGS sequence"/>
</dbReference>
<protein>
    <submittedName>
        <fullName evidence="1">Uncharacterized protein</fullName>
    </submittedName>
</protein>
<sequence>MDWIRFLQGVGEVAQGTASVMAVRRLLELDDNTAFARIADFVENSGTAEIDAFDGVLLSTATGEINLHDRARLIKFYALFKMLEYMKFNQFRGFPH</sequence>
<dbReference type="RefSeq" id="WP_311512417.1">
    <property type="nucleotide sequence ID" value="NZ_JAVREP010000009.1"/>
</dbReference>
<reference evidence="2" key="1">
    <citation type="submission" date="2023-07" db="EMBL/GenBank/DDBJ databases">
        <title>30 novel species of actinomycetes from the DSMZ collection.</title>
        <authorList>
            <person name="Nouioui I."/>
        </authorList>
    </citation>
    <scope>NUCLEOTIDE SEQUENCE [LARGE SCALE GENOMIC DNA]</scope>
    <source>
        <strain evidence="2">DSM 44743</strain>
    </source>
</reference>
<keyword evidence="2" id="KW-1185">Reference proteome</keyword>
<proteinExistence type="predicted"/>
<accession>A0ABU2MAV7</accession>